<sequence length="461" mass="50161">MMPRNCQHWLPLSVFSVLATPATAWALWGPGSLTLNDMYGAGLTGTIIGITLVAALSVAAAAAVFFSGGAATPVVASVGSFIGQLAGLSGAAATNYGLAMVGGGALAAGGFGVAGGAAVLTALFTFAGNMAVDYAINFGLDSYNEAAFKEASKNAVILPFPERENGDSDYNKILERLNKNYNVKEPKFSVENRAVVAVSLRNLKHSTDQSIEGVRKNALRALLDVYADDYQGCRDDAESAAQLAASSGIPDKDLAFLTMVRALCVVGLPQTDRSGLKDLSELYHRSVDEEINGKFRNYANIFVASFFDRYMARDDLMSSEILREALSFMPLISDAETKYTYFLLIGPRYNAKLNAYRSMISSLYENRTNPAVMSHSSSRKDMEYVKATYLDLLSISDDFIHYANSIDPSRNFIWGTRWYHEDKISEQASALKLLSESLKEHQNREAEIEMQSQVFAKASTE</sequence>
<evidence type="ECO:0000313" key="3">
    <source>
        <dbReference type="EMBL" id="MDQ0536750.1"/>
    </source>
</evidence>
<keyword evidence="2" id="KW-1133">Transmembrane helix</keyword>
<dbReference type="Proteomes" id="UP001244552">
    <property type="component" value="Unassembled WGS sequence"/>
</dbReference>
<dbReference type="EMBL" id="JAUSVU010000031">
    <property type="protein sequence ID" value="MDQ0536750.1"/>
    <property type="molecule type" value="Genomic_DNA"/>
</dbReference>
<evidence type="ECO:0000256" key="2">
    <source>
        <dbReference type="SAM" id="Phobius"/>
    </source>
</evidence>
<keyword evidence="1" id="KW-0175">Coiled coil</keyword>
<feature type="transmembrane region" description="Helical" evidence="2">
    <location>
        <begin position="73"/>
        <end position="93"/>
    </location>
</feature>
<feature type="transmembrane region" description="Helical" evidence="2">
    <location>
        <begin position="42"/>
        <end position="66"/>
    </location>
</feature>
<keyword evidence="2" id="KW-0812">Transmembrane</keyword>
<accession>A0ABU0MTE3</accession>
<keyword evidence="4" id="KW-1185">Reference proteome</keyword>
<comment type="caution">
    <text evidence="3">The sequence shown here is derived from an EMBL/GenBank/DDBJ whole genome shotgun (WGS) entry which is preliminary data.</text>
</comment>
<feature type="coiled-coil region" evidence="1">
    <location>
        <begin position="424"/>
        <end position="451"/>
    </location>
</feature>
<organism evidence="3 4">
    <name type="scientific">Azospirillum picis</name>
    <dbReference type="NCBI Taxonomy" id="488438"/>
    <lineage>
        <taxon>Bacteria</taxon>
        <taxon>Pseudomonadati</taxon>
        <taxon>Pseudomonadota</taxon>
        <taxon>Alphaproteobacteria</taxon>
        <taxon>Rhodospirillales</taxon>
        <taxon>Azospirillaceae</taxon>
        <taxon>Azospirillum</taxon>
    </lineage>
</organism>
<evidence type="ECO:0000256" key="1">
    <source>
        <dbReference type="SAM" id="Coils"/>
    </source>
</evidence>
<proteinExistence type="predicted"/>
<reference evidence="3 4" key="1">
    <citation type="submission" date="2023-07" db="EMBL/GenBank/DDBJ databases">
        <title>Genomic Encyclopedia of Type Strains, Phase IV (KMG-IV): sequencing the most valuable type-strain genomes for metagenomic binning, comparative biology and taxonomic classification.</title>
        <authorList>
            <person name="Goeker M."/>
        </authorList>
    </citation>
    <scope>NUCLEOTIDE SEQUENCE [LARGE SCALE GENOMIC DNA]</scope>
    <source>
        <strain evidence="3 4">DSM 19922</strain>
    </source>
</reference>
<feature type="transmembrane region" description="Helical" evidence="2">
    <location>
        <begin position="105"/>
        <end position="127"/>
    </location>
</feature>
<keyword evidence="2" id="KW-0472">Membrane</keyword>
<gene>
    <name evidence="3" type="ORF">QO018_005648</name>
</gene>
<dbReference type="RefSeq" id="WP_209989887.1">
    <property type="nucleotide sequence ID" value="NZ_JAGINO010000031.1"/>
</dbReference>
<protein>
    <submittedName>
        <fullName evidence="3">Uncharacterized protein</fullName>
    </submittedName>
</protein>
<name>A0ABU0MTE3_9PROT</name>
<evidence type="ECO:0000313" key="4">
    <source>
        <dbReference type="Proteomes" id="UP001244552"/>
    </source>
</evidence>